<keyword evidence="1" id="KW-0732">Signal</keyword>
<evidence type="ECO:0008006" key="4">
    <source>
        <dbReference type="Google" id="ProtNLM"/>
    </source>
</evidence>
<dbReference type="STRING" id="655353.SAMN04488056_103243"/>
<dbReference type="OrthoDB" id="3295600at2"/>
<sequence>MQKPSNKLRTTARMSCRFMEQVRFLAVVSVFLVGAALMTTPAHAAHYDDDEVAQGFYKTVFGAEIKALSWGGQSKRVKKYVAPVKVWIDNRARLNRLRTVRRFIKSLPISIPGLQVRMANNRKDANFHIYVVDSEDYVRTVQDEVYNDRSMEVPGQCIVRVLSRRSGILRSDAVIVSDQGRSVFHRCMVEEILQGLGPVNDDKSLVHSVFNDESSFDYFTPYDRLILNMLYSPHLRPGMTLKQVKPMTPDLLLYARKVTGLR</sequence>
<keyword evidence="3" id="KW-1185">Reference proteome</keyword>
<name>A0A1I5ELW9_9HYPH</name>
<dbReference type="EMBL" id="FOVR01000003">
    <property type="protein sequence ID" value="SFO12356.1"/>
    <property type="molecule type" value="Genomic_DNA"/>
</dbReference>
<dbReference type="AlphaFoldDB" id="A0A1I5ELW9"/>
<dbReference type="Proteomes" id="UP000199236">
    <property type="component" value="Unassembled WGS sequence"/>
</dbReference>
<dbReference type="Pfam" id="PF11150">
    <property type="entry name" value="DUF2927"/>
    <property type="match status" value="1"/>
</dbReference>
<evidence type="ECO:0000313" key="2">
    <source>
        <dbReference type="EMBL" id="SFO12356.1"/>
    </source>
</evidence>
<organism evidence="2 3">
    <name type="scientific">Cohaesibacter marisflavi</name>
    <dbReference type="NCBI Taxonomy" id="655353"/>
    <lineage>
        <taxon>Bacteria</taxon>
        <taxon>Pseudomonadati</taxon>
        <taxon>Pseudomonadota</taxon>
        <taxon>Alphaproteobacteria</taxon>
        <taxon>Hyphomicrobiales</taxon>
        <taxon>Cohaesibacteraceae</taxon>
    </lineage>
</organism>
<reference evidence="2 3" key="1">
    <citation type="submission" date="2016-10" db="EMBL/GenBank/DDBJ databases">
        <authorList>
            <person name="de Groot N.N."/>
        </authorList>
    </citation>
    <scope>NUCLEOTIDE SEQUENCE [LARGE SCALE GENOMIC DNA]</scope>
    <source>
        <strain evidence="2 3">CGMCC 1.9157</strain>
    </source>
</reference>
<evidence type="ECO:0000313" key="3">
    <source>
        <dbReference type="Proteomes" id="UP000199236"/>
    </source>
</evidence>
<gene>
    <name evidence="2" type="ORF">SAMN04488056_103243</name>
</gene>
<accession>A0A1I5ELW9</accession>
<evidence type="ECO:0000256" key="1">
    <source>
        <dbReference type="SAM" id="SignalP"/>
    </source>
</evidence>
<feature type="signal peptide" evidence="1">
    <location>
        <begin position="1"/>
        <end position="44"/>
    </location>
</feature>
<feature type="chain" id="PRO_5011739607" description="DUF2927 domain-containing protein" evidence="1">
    <location>
        <begin position="45"/>
        <end position="262"/>
    </location>
</feature>
<dbReference type="InterPro" id="IPR021323">
    <property type="entry name" value="DUF2927"/>
</dbReference>
<proteinExistence type="predicted"/>
<protein>
    <recommendedName>
        <fullName evidence="4">DUF2927 domain-containing protein</fullName>
    </recommendedName>
</protein>